<dbReference type="InterPro" id="IPR000160">
    <property type="entry name" value="GGDEF_dom"/>
</dbReference>
<feature type="transmembrane region" description="Helical" evidence="2">
    <location>
        <begin position="187"/>
        <end position="208"/>
    </location>
</feature>
<organism evidence="5 6">
    <name type="scientific">Plantactinospora siamensis</name>
    <dbReference type="NCBI Taxonomy" id="555372"/>
    <lineage>
        <taxon>Bacteria</taxon>
        <taxon>Bacillati</taxon>
        <taxon>Actinomycetota</taxon>
        <taxon>Actinomycetes</taxon>
        <taxon>Micromonosporales</taxon>
        <taxon>Micromonosporaceae</taxon>
        <taxon>Plantactinospora</taxon>
    </lineage>
</organism>
<name>A0ABV6NT79_9ACTN</name>
<dbReference type="PROSITE" id="PS50883">
    <property type="entry name" value="EAL"/>
    <property type="match status" value="1"/>
</dbReference>
<feature type="transmembrane region" description="Helical" evidence="2">
    <location>
        <begin position="254"/>
        <end position="271"/>
    </location>
</feature>
<dbReference type="Pfam" id="PF00990">
    <property type="entry name" value="GGDEF"/>
    <property type="match status" value="1"/>
</dbReference>
<evidence type="ECO:0000256" key="2">
    <source>
        <dbReference type="SAM" id="Phobius"/>
    </source>
</evidence>
<feature type="transmembrane region" description="Helical" evidence="2">
    <location>
        <begin position="159"/>
        <end position="180"/>
    </location>
</feature>
<feature type="region of interest" description="Disordered" evidence="1">
    <location>
        <begin position="743"/>
        <end position="791"/>
    </location>
</feature>
<dbReference type="InterPro" id="IPR052155">
    <property type="entry name" value="Biofilm_reg_signaling"/>
</dbReference>
<dbReference type="PANTHER" id="PTHR44757:SF2">
    <property type="entry name" value="BIOFILM ARCHITECTURE MAINTENANCE PROTEIN MBAA"/>
    <property type="match status" value="1"/>
</dbReference>
<dbReference type="Gene3D" id="3.30.70.270">
    <property type="match status" value="1"/>
</dbReference>
<reference evidence="5 6" key="1">
    <citation type="submission" date="2024-09" db="EMBL/GenBank/DDBJ databases">
        <authorList>
            <person name="Sun Q."/>
            <person name="Mori K."/>
        </authorList>
    </citation>
    <scope>NUCLEOTIDE SEQUENCE [LARGE SCALE GENOMIC DNA]</scope>
    <source>
        <strain evidence="5 6">TBRC 2205</strain>
    </source>
</reference>
<protein>
    <submittedName>
        <fullName evidence="5">Bifunctional diguanylate cyclase/phosphodiesterase</fullName>
    </submittedName>
</protein>
<dbReference type="InterPro" id="IPR029787">
    <property type="entry name" value="Nucleotide_cyclase"/>
</dbReference>
<dbReference type="InterPro" id="IPR001633">
    <property type="entry name" value="EAL_dom"/>
</dbReference>
<dbReference type="SMART" id="SM00267">
    <property type="entry name" value="GGDEF"/>
    <property type="match status" value="1"/>
</dbReference>
<keyword evidence="2" id="KW-0812">Transmembrane</keyword>
<dbReference type="Pfam" id="PF00563">
    <property type="entry name" value="EAL"/>
    <property type="match status" value="1"/>
</dbReference>
<proteinExistence type="predicted"/>
<keyword evidence="6" id="KW-1185">Reference proteome</keyword>
<feature type="compositionally biased region" description="Basic and acidic residues" evidence="1">
    <location>
        <begin position="780"/>
        <end position="791"/>
    </location>
</feature>
<feature type="domain" description="GGDEF" evidence="4">
    <location>
        <begin position="345"/>
        <end position="475"/>
    </location>
</feature>
<dbReference type="NCBIfam" id="TIGR00254">
    <property type="entry name" value="GGDEF"/>
    <property type="match status" value="1"/>
</dbReference>
<feature type="transmembrane region" description="Helical" evidence="2">
    <location>
        <begin position="214"/>
        <end position="233"/>
    </location>
</feature>
<dbReference type="Gene3D" id="3.20.20.450">
    <property type="entry name" value="EAL domain"/>
    <property type="match status" value="1"/>
</dbReference>
<dbReference type="EMBL" id="JBHLUE010000004">
    <property type="protein sequence ID" value="MFC0563965.1"/>
    <property type="molecule type" value="Genomic_DNA"/>
</dbReference>
<dbReference type="Proteomes" id="UP001589894">
    <property type="component" value="Unassembled WGS sequence"/>
</dbReference>
<feature type="domain" description="EAL" evidence="3">
    <location>
        <begin position="484"/>
        <end position="744"/>
    </location>
</feature>
<evidence type="ECO:0000313" key="6">
    <source>
        <dbReference type="Proteomes" id="UP001589894"/>
    </source>
</evidence>
<sequence>MPVVVTIAVGGGSVATTATVLLVRSAGRPSAVARAGPAPATHPGTSAAHRSLALGAAATTLSTVAGLATLAGLGADWSDHRHQRMLLASAVALGFAAGGAGLWAGLLRLPGVIRGPAAATRLALDGVIVAAALWFVGWVLLSRPTRLLGSATPMGCPAILVATVTAAGGAGLAAIVILRASRPRTRSVLAGAGVTGTALAGLLLAAGICQSGPAVTVAGAALAPTALLLLALAARTAEAVDEAGPDVMLRGTGYAILPMTGIALAACYQQVVGGEFGPLPLAAGIIEGFALVFRHSLALRQVRGYANRLVEREAHFRELAHTDPLTGLANRRGLLRALHEAPPGAPAVLLGLDLDGFKVVNDMRGHDVGDAVLVEVAQRLRRNLRPADVAARLGGDEFAVLLRGDLPEAQRVAERLLAVLGEAYQAAKGPVHLSVSIGLALRPAAGGVEALLRHADLALRYAKQRGKNRIERYDASHSDRLRRRATLEHELRGAIGRDELWLAFQPVVAVPSVRPVGAEALLRWESPRLGVVGPDEFIPLAEECGMIAELGAWVLHRACHQLSRWLADGHDVWVSVNVSPRELHSAEYVRQVAEALRKHGVPAQRLVLEVTEHAVATDLDELIRRLAALRRTGVRIALDDFGAGYSSLGQLRRLPIDILKIDHSLVTDPDPEPDGGVRSVAAVGMVDLVMRLGHRLGLEVIAEGVTTPGELAAVVGAGCRFGQGLLFGWGVPAEHLEARLEAAAGPPGAGPPVPMPPVPPQRSGGPARVVGPTPAVQDVRSVDSAREMRQA</sequence>
<dbReference type="PROSITE" id="PS50887">
    <property type="entry name" value="GGDEF"/>
    <property type="match status" value="1"/>
</dbReference>
<keyword evidence="2" id="KW-0472">Membrane</keyword>
<accession>A0ABV6NT79</accession>
<dbReference type="CDD" id="cd01949">
    <property type="entry name" value="GGDEF"/>
    <property type="match status" value="1"/>
</dbReference>
<dbReference type="InterPro" id="IPR043128">
    <property type="entry name" value="Rev_trsase/Diguanyl_cyclase"/>
</dbReference>
<dbReference type="CDD" id="cd01948">
    <property type="entry name" value="EAL"/>
    <property type="match status" value="1"/>
</dbReference>
<feature type="transmembrane region" description="Helical" evidence="2">
    <location>
        <begin position="52"/>
        <end position="73"/>
    </location>
</feature>
<evidence type="ECO:0000313" key="5">
    <source>
        <dbReference type="EMBL" id="MFC0563965.1"/>
    </source>
</evidence>
<comment type="caution">
    <text evidence="5">The sequence shown here is derived from an EMBL/GenBank/DDBJ whole genome shotgun (WGS) entry which is preliminary data.</text>
</comment>
<keyword evidence="2" id="KW-1133">Transmembrane helix</keyword>
<evidence type="ECO:0000256" key="1">
    <source>
        <dbReference type="SAM" id="MobiDB-lite"/>
    </source>
</evidence>
<dbReference type="PANTHER" id="PTHR44757">
    <property type="entry name" value="DIGUANYLATE CYCLASE DGCP"/>
    <property type="match status" value="1"/>
</dbReference>
<dbReference type="InterPro" id="IPR035919">
    <property type="entry name" value="EAL_sf"/>
</dbReference>
<dbReference type="SUPFAM" id="SSF55073">
    <property type="entry name" value="Nucleotide cyclase"/>
    <property type="match status" value="1"/>
</dbReference>
<evidence type="ECO:0000259" key="4">
    <source>
        <dbReference type="PROSITE" id="PS50887"/>
    </source>
</evidence>
<dbReference type="SMART" id="SM00052">
    <property type="entry name" value="EAL"/>
    <property type="match status" value="1"/>
</dbReference>
<feature type="transmembrane region" description="Helical" evidence="2">
    <location>
        <begin position="85"/>
        <end position="106"/>
    </location>
</feature>
<dbReference type="RefSeq" id="WP_377337274.1">
    <property type="nucleotide sequence ID" value="NZ_JBHLUE010000004.1"/>
</dbReference>
<dbReference type="SUPFAM" id="SSF141868">
    <property type="entry name" value="EAL domain-like"/>
    <property type="match status" value="1"/>
</dbReference>
<feature type="transmembrane region" description="Helical" evidence="2">
    <location>
        <begin position="118"/>
        <end position="139"/>
    </location>
</feature>
<gene>
    <name evidence="5" type="ORF">ACFFHU_07265</name>
</gene>
<evidence type="ECO:0000259" key="3">
    <source>
        <dbReference type="PROSITE" id="PS50883"/>
    </source>
</evidence>
<feature type="compositionally biased region" description="Pro residues" evidence="1">
    <location>
        <begin position="748"/>
        <end position="760"/>
    </location>
</feature>